<evidence type="ECO:0000256" key="5">
    <source>
        <dbReference type="ARBA" id="ARBA00022691"/>
    </source>
</evidence>
<evidence type="ECO:0000259" key="7">
    <source>
        <dbReference type="Pfam" id="PF00590"/>
    </source>
</evidence>
<keyword evidence="1 6" id="KW-0963">Cytoplasm</keyword>
<dbReference type="PANTHER" id="PTHR46111">
    <property type="entry name" value="RIBOSOMAL RNA SMALL SUBUNIT METHYLTRANSFERASE I"/>
    <property type="match status" value="1"/>
</dbReference>
<dbReference type="CDD" id="cd11648">
    <property type="entry name" value="RsmI"/>
    <property type="match status" value="1"/>
</dbReference>
<keyword evidence="5 6" id="KW-0949">S-adenosyl-L-methionine</keyword>
<dbReference type="InterPro" id="IPR000878">
    <property type="entry name" value="4pyrrol_Mease"/>
</dbReference>
<dbReference type="Pfam" id="PF00590">
    <property type="entry name" value="TP_methylase"/>
    <property type="match status" value="1"/>
</dbReference>
<evidence type="ECO:0000256" key="4">
    <source>
        <dbReference type="ARBA" id="ARBA00022679"/>
    </source>
</evidence>
<dbReference type="AlphaFoldDB" id="A0A1Y6D021"/>
<keyword evidence="3 6" id="KW-0489">Methyltransferase</keyword>
<dbReference type="PIRSF" id="PIRSF005917">
    <property type="entry name" value="MTase_YraL"/>
    <property type="match status" value="1"/>
</dbReference>
<dbReference type="GO" id="GO:0070677">
    <property type="term" value="F:rRNA (cytosine-2'-O-)-methyltransferase activity"/>
    <property type="evidence" value="ECO:0007669"/>
    <property type="project" value="UniProtKB-UniRule"/>
</dbReference>
<dbReference type="EMBL" id="FXAM01000001">
    <property type="protein sequence ID" value="SMF95941.1"/>
    <property type="molecule type" value="Genomic_DNA"/>
</dbReference>
<evidence type="ECO:0000313" key="9">
    <source>
        <dbReference type="EMBL" id="SMF95941.1"/>
    </source>
</evidence>
<evidence type="ECO:0000313" key="10">
    <source>
        <dbReference type="Proteomes" id="UP000192923"/>
    </source>
</evidence>
<dbReference type="HAMAP" id="MF_01877">
    <property type="entry name" value="16SrRNA_methyltr_I"/>
    <property type="match status" value="1"/>
</dbReference>
<protein>
    <recommendedName>
        <fullName evidence="6">Ribosomal RNA small subunit methyltransferase I</fullName>
        <ecNumber evidence="6">2.1.1.198</ecNumber>
    </recommendedName>
    <alternativeName>
        <fullName evidence="6">16S rRNA 2'-O-ribose C1402 methyltransferase</fullName>
    </alternativeName>
    <alternativeName>
        <fullName evidence="6">rRNA (cytidine-2'-O-)-methyltransferase RsmI</fullName>
    </alternativeName>
</protein>
<dbReference type="Pfam" id="PF23016">
    <property type="entry name" value="RsmI_C"/>
    <property type="match status" value="1"/>
</dbReference>
<keyword evidence="4 6" id="KW-0808">Transferase</keyword>
<keyword evidence="2 6" id="KW-0698">rRNA processing</keyword>
<dbReference type="PROSITE" id="PS01296">
    <property type="entry name" value="RSMI"/>
    <property type="match status" value="1"/>
</dbReference>
<organism evidence="9 10">
    <name type="scientific">Methylomagnum ishizawai</name>
    <dbReference type="NCBI Taxonomy" id="1760988"/>
    <lineage>
        <taxon>Bacteria</taxon>
        <taxon>Pseudomonadati</taxon>
        <taxon>Pseudomonadota</taxon>
        <taxon>Gammaproteobacteria</taxon>
        <taxon>Methylococcales</taxon>
        <taxon>Methylococcaceae</taxon>
        <taxon>Methylomagnum</taxon>
    </lineage>
</organism>
<evidence type="ECO:0000256" key="3">
    <source>
        <dbReference type="ARBA" id="ARBA00022603"/>
    </source>
</evidence>
<dbReference type="PANTHER" id="PTHR46111:SF1">
    <property type="entry name" value="RIBOSOMAL RNA SMALL SUBUNIT METHYLTRANSFERASE I"/>
    <property type="match status" value="1"/>
</dbReference>
<dbReference type="GO" id="GO:0005737">
    <property type="term" value="C:cytoplasm"/>
    <property type="evidence" value="ECO:0007669"/>
    <property type="project" value="UniProtKB-SubCell"/>
</dbReference>
<dbReference type="NCBIfam" id="TIGR00096">
    <property type="entry name" value="16S rRNA (cytidine(1402)-2'-O)-methyltransferase"/>
    <property type="match status" value="1"/>
</dbReference>
<comment type="subcellular location">
    <subcellularLocation>
        <location evidence="6">Cytoplasm</location>
    </subcellularLocation>
</comment>
<comment type="catalytic activity">
    <reaction evidence="6">
        <text>cytidine(1402) in 16S rRNA + S-adenosyl-L-methionine = 2'-O-methylcytidine(1402) in 16S rRNA + S-adenosyl-L-homocysteine + H(+)</text>
        <dbReference type="Rhea" id="RHEA:42924"/>
        <dbReference type="Rhea" id="RHEA-COMP:10285"/>
        <dbReference type="Rhea" id="RHEA-COMP:10286"/>
        <dbReference type="ChEBI" id="CHEBI:15378"/>
        <dbReference type="ChEBI" id="CHEBI:57856"/>
        <dbReference type="ChEBI" id="CHEBI:59789"/>
        <dbReference type="ChEBI" id="CHEBI:74495"/>
        <dbReference type="ChEBI" id="CHEBI:82748"/>
        <dbReference type="EC" id="2.1.1.198"/>
    </reaction>
</comment>
<proteinExistence type="inferred from homology"/>
<dbReference type="SUPFAM" id="SSF53790">
    <property type="entry name" value="Tetrapyrrole methylase"/>
    <property type="match status" value="1"/>
</dbReference>
<dbReference type="InterPro" id="IPR008189">
    <property type="entry name" value="rRNA_ssu_MeTfrase_I"/>
</dbReference>
<dbReference type="InterPro" id="IPR035996">
    <property type="entry name" value="4pyrrol_Methylase_sf"/>
</dbReference>
<accession>A0A1Y6D021</accession>
<evidence type="ECO:0000259" key="8">
    <source>
        <dbReference type="Pfam" id="PF23016"/>
    </source>
</evidence>
<comment type="function">
    <text evidence="6">Catalyzes the 2'-O-methylation of the ribose of cytidine 1402 (C1402) in 16S rRNA.</text>
</comment>
<feature type="domain" description="RsmI HTH" evidence="8">
    <location>
        <begin position="238"/>
        <end position="282"/>
    </location>
</feature>
<dbReference type="FunFam" id="3.30.950.10:FF:000002">
    <property type="entry name" value="Ribosomal RNA small subunit methyltransferase I"/>
    <property type="match status" value="1"/>
</dbReference>
<dbReference type="Proteomes" id="UP000192923">
    <property type="component" value="Unassembled WGS sequence"/>
</dbReference>
<gene>
    <name evidence="6" type="primary">rsmI</name>
    <name evidence="9" type="ORF">SAMN02949497_3319</name>
</gene>
<reference evidence="9 10" key="1">
    <citation type="submission" date="2016-12" db="EMBL/GenBank/DDBJ databases">
        <authorList>
            <person name="Song W.-J."/>
            <person name="Kurnit D.M."/>
        </authorList>
    </citation>
    <scope>NUCLEOTIDE SEQUENCE [LARGE SCALE GENOMIC DNA]</scope>
    <source>
        <strain evidence="9 10">175</strain>
    </source>
</reference>
<dbReference type="Gene3D" id="3.40.1010.10">
    <property type="entry name" value="Cobalt-precorrin-4 Transmethylase, Domain 1"/>
    <property type="match status" value="1"/>
</dbReference>
<keyword evidence="10" id="KW-1185">Reference proteome</keyword>
<sequence>MAESERGILYLVATPIGNLADFGFRAVEILKKADAIACEDTRHSRPLLDRYGIDRPLLALHEHNESTQAPQLIERLVRGDTLALISDAGTPLINDPGFPLVRLAREAGLRVVPIPGPCALIAALSASGLPADRFAFEGFPPRKGPARLAWFGSLRDDPRTLIFYEASHRVEATLRDLARTFPPGRRLVIARELTKLYETLALTTVDSAPALLEQDPDMRKGEFVLVLEGAPPAPPDSDELDPEQTRILKLLLTECSVKTAVGLAVKITGARRDKLYRAALQWSGGQAGGKGADSEG</sequence>
<comment type="similarity">
    <text evidence="6">Belongs to the methyltransferase superfamily. RsmI family.</text>
</comment>
<dbReference type="InterPro" id="IPR014776">
    <property type="entry name" value="4pyrrole_Mease_sub2"/>
</dbReference>
<dbReference type="InterPro" id="IPR014777">
    <property type="entry name" value="4pyrrole_Mease_sub1"/>
</dbReference>
<evidence type="ECO:0000256" key="2">
    <source>
        <dbReference type="ARBA" id="ARBA00022552"/>
    </source>
</evidence>
<dbReference type="Gene3D" id="3.30.950.10">
    <property type="entry name" value="Methyltransferase, Cobalt-precorrin-4 Transmethylase, Domain 2"/>
    <property type="match status" value="1"/>
</dbReference>
<dbReference type="FunFam" id="3.40.1010.10:FF:000007">
    <property type="entry name" value="Ribosomal RNA small subunit methyltransferase I"/>
    <property type="match status" value="1"/>
</dbReference>
<name>A0A1Y6D021_9GAMM</name>
<dbReference type="InterPro" id="IPR053910">
    <property type="entry name" value="RsmI_HTH"/>
</dbReference>
<dbReference type="InterPro" id="IPR018063">
    <property type="entry name" value="SAM_MeTrfase_RsmI_CS"/>
</dbReference>
<evidence type="ECO:0000256" key="6">
    <source>
        <dbReference type="HAMAP-Rule" id="MF_01877"/>
    </source>
</evidence>
<dbReference type="STRING" id="1760988.SAMN02949497_3319"/>
<dbReference type="OrthoDB" id="9809084at2"/>
<evidence type="ECO:0000256" key="1">
    <source>
        <dbReference type="ARBA" id="ARBA00022490"/>
    </source>
</evidence>
<feature type="domain" description="Tetrapyrrole methylase" evidence="7">
    <location>
        <begin position="9"/>
        <end position="207"/>
    </location>
</feature>
<dbReference type="EC" id="2.1.1.198" evidence="6"/>